<keyword evidence="2" id="KW-0472">Membrane</keyword>
<accession>A0ABT5EU23</accession>
<keyword evidence="2" id="KW-1133">Transmembrane helix</keyword>
<evidence type="ECO:0000313" key="3">
    <source>
        <dbReference type="EMBL" id="MDC0745322.1"/>
    </source>
</evidence>
<evidence type="ECO:0000313" key="4">
    <source>
        <dbReference type="Proteomes" id="UP001221411"/>
    </source>
</evidence>
<evidence type="ECO:0008006" key="5">
    <source>
        <dbReference type="Google" id="ProtNLM"/>
    </source>
</evidence>
<dbReference type="Proteomes" id="UP001221411">
    <property type="component" value="Unassembled WGS sequence"/>
</dbReference>
<organism evidence="3 4">
    <name type="scientific">Polyangium mundeleinium</name>
    <dbReference type="NCBI Taxonomy" id="2995306"/>
    <lineage>
        <taxon>Bacteria</taxon>
        <taxon>Pseudomonadati</taxon>
        <taxon>Myxococcota</taxon>
        <taxon>Polyangia</taxon>
        <taxon>Polyangiales</taxon>
        <taxon>Polyangiaceae</taxon>
        <taxon>Polyangium</taxon>
    </lineage>
</organism>
<reference evidence="3 4" key="1">
    <citation type="submission" date="2022-11" db="EMBL/GenBank/DDBJ databases">
        <title>Minimal conservation of predation-associated metabolite biosynthetic gene clusters underscores biosynthetic potential of Myxococcota including descriptions for ten novel species: Archangium lansinium sp. nov., Myxococcus landrumus sp. nov., Nannocystis bai.</title>
        <authorList>
            <person name="Ahearne A."/>
            <person name="Stevens C."/>
            <person name="Dowd S."/>
        </authorList>
    </citation>
    <scope>NUCLEOTIDE SEQUENCE [LARGE SCALE GENOMIC DNA]</scope>
    <source>
        <strain evidence="3 4">RJM3</strain>
    </source>
</reference>
<dbReference type="EMBL" id="JAQNDO010000001">
    <property type="protein sequence ID" value="MDC0745322.1"/>
    <property type="molecule type" value="Genomic_DNA"/>
</dbReference>
<dbReference type="RefSeq" id="WP_271922695.1">
    <property type="nucleotide sequence ID" value="NZ_JAQNDO010000001.1"/>
</dbReference>
<feature type="region of interest" description="Disordered" evidence="1">
    <location>
        <begin position="111"/>
        <end position="132"/>
    </location>
</feature>
<name>A0ABT5EU23_9BACT</name>
<feature type="transmembrane region" description="Helical" evidence="2">
    <location>
        <begin position="86"/>
        <end position="104"/>
    </location>
</feature>
<sequence>MDAPFEVRASFVLGAASVGAVGVVTVGAWIVGATAGADVVGFCRTSLASSTVLAFFLLRLLTLLGAVVVPLLLLVGLARHGVRRSLLPGLVSAVVLWLYVAGVLPQAPRHPCMRSDATPPGDAAQRSGVRPA</sequence>
<feature type="transmembrane region" description="Helical" evidence="2">
    <location>
        <begin position="12"/>
        <end position="32"/>
    </location>
</feature>
<protein>
    <recommendedName>
        <fullName evidence="5">DUF1634 domain-containing protein</fullName>
    </recommendedName>
</protein>
<feature type="transmembrane region" description="Helical" evidence="2">
    <location>
        <begin position="52"/>
        <end position="74"/>
    </location>
</feature>
<keyword evidence="4" id="KW-1185">Reference proteome</keyword>
<proteinExistence type="predicted"/>
<gene>
    <name evidence="3" type="ORF">POL67_28580</name>
</gene>
<keyword evidence="2" id="KW-0812">Transmembrane</keyword>
<comment type="caution">
    <text evidence="3">The sequence shown here is derived from an EMBL/GenBank/DDBJ whole genome shotgun (WGS) entry which is preliminary data.</text>
</comment>
<evidence type="ECO:0000256" key="2">
    <source>
        <dbReference type="SAM" id="Phobius"/>
    </source>
</evidence>
<evidence type="ECO:0000256" key="1">
    <source>
        <dbReference type="SAM" id="MobiDB-lite"/>
    </source>
</evidence>